<gene>
    <name evidence="2" type="ORF">FIBRA_03581</name>
</gene>
<sequence length="558" mass="61308">MTDYIIKNYNDWYRLTTTRIGLTVDKGDIVFISGWVKASEWLIGTIVSGGHSAKLSIQAGTDSVANASFSISGTETHARCWIERRSAYSTKPEIDDAALGHDIGHDVGNRKRQKKTKKGKQRAEEATPTPVLNQCIFMHYYKVRRRFLIPQVIRAAAGPSELPWSPRDDGDDSDGAWAMETSEDSLEMVPAVEASYDPVCDVLDYILDNSTAQVAIANTMNVAELQDSAAIRGMVEGNVRRILDYLRPTIVFKQTGVEMLSFTGKVDQEELFGDLGDTMTPKRTANATGWPSWSSGSRKPQLSGALSTSMPTPSQDSNVQSLMPSVYSRDRPLIAANPDPSRLFSPLSTSLISPSQHSSAKNSIPPVFPRYQLYAASPDRFDDSPSSSTLSTVDSISVQHSNIKRYMPPAYCGPPSIIAYPKISYPYTAKDPIHLPSTVSTSLGSHNFSSKQSDHRPSQESPVRLLPLPQEALSLRKISSSGDCGIALDDTSPGGLKRHLRAFHQNDPNYDSERLTSYSWGEGPTKEFRGEVMKAPNLAKHIASAHLKLEVLLSRSKL</sequence>
<dbReference type="AlphaFoldDB" id="J4GNK0"/>
<evidence type="ECO:0000313" key="3">
    <source>
        <dbReference type="Proteomes" id="UP000006352"/>
    </source>
</evidence>
<feature type="region of interest" description="Disordered" evidence="1">
    <location>
        <begin position="275"/>
        <end position="320"/>
    </location>
</feature>
<protein>
    <submittedName>
        <fullName evidence="2">Uncharacterized protein</fullName>
    </submittedName>
</protein>
<dbReference type="InParanoid" id="J4GNK0"/>
<evidence type="ECO:0000256" key="1">
    <source>
        <dbReference type="SAM" id="MobiDB-lite"/>
    </source>
</evidence>
<feature type="compositionally biased region" description="Basic and acidic residues" evidence="1">
    <location>
        <begin position="99"/>
        <end position="109"/>
    </location>
</feature>
<reference evidence="2 3" key="1">
    <citation type="journal article" date="2012" name="Appl. Environ. Microbiol.">
        <title>Short-read sequencing for genomic analysis of the brown rot fungus Fibroporia radiculosa.</title>
        <authorList>
            <person name="Tang J.D."/>
            <person name="Perkins A.D."/>
            <person name="Sonstegard T.S."/>
            <person name="Schroeder S.G."/>
            <person name="Burgess S.C."/>
            <person name="Diehl S.V."/>
        </authorList>
    </citation>
    <scope>NUCLEOTIDE SEQUENCE [LARGE SCALE GENOMIC DNA]</scope>
    <source>
        <strain evidence="2 3">TFFH 294</strain>
    </source>
</reference>
<feature type="compositionally biased region" description="Polar residues" evidence="1">
    <location>
        <begin position="281"/>
        <end position="320"/>
    </location>
</feature>
<name>J4GNK0_9APHY</name>
<feature type="compositionally biased region" description="Basic residues" evidence="1">
    <location>
        <begin position="110"/>
        <end position="120"/>
    </location>
</feature>
<accession>J4GNK0</accession>
<organism evidence="2 3">
    <name type="scientific">Fibroporia radiculosa</name>
    <dbReference type="NCBI Taxonomy" id="599839"/>
    <lineage>
        <taxon>Eukaryota</taxon>
        <taxon>Fungi</taxon>
        <taxon>Dikarya</taxon>
        <taxon>Basidiomycota</taxon>
        <taxon>Agaricomycotina</taxon>
        <taxon>Agaricomycetes</taxon>
        <taxon>Polyporales</taxon>
        <taxon>Fibroporiaceae</taxon>
        <taxon>Fibroporia</taxon>
    </lineage>
</organism>
<dbReference type="EMBL" id="HE797037">
    <property type="protein sequence ID" value="CCM01525.1"/>
    <property type="molecule type" value="Genomic_DNA"/>
</dbReference>
<feature type="compositionally biased region" description="Polar residues" evidence="1">
    <location>
        <begin position="442"/>
        <end position="451"/>
    </location>
</feature>
<evidence type="ECO:0000313" key="2">
    <source>
        <dbReference type="EMBL" id="CCM01525.1"/>
    </source>
</evidence>
<keyword evidence="3" id="KW-1185">Reference proteome</keyword>
<dbReference type="GeneID" id="24096436"/>
<feature type="region of interest" description="Disordered" evidence="1">
    <location>
        <begin position="99"/>
        <end position="126"/>
    </location>
</feature>
<proteinExistence type="predicted"/>
<dbReference type="HOGENOM" id="CLU_488357_0_0_1"/>
<dbReference type="RefSeq" id="XP_012180808.1">
    <property type="nucleotide sequence ID" value="XM_012325418.1"/>
</dbReference>
<dbReference type="OrthoDB" id="2804412at2759"/>
<dbReference type="Proteomes" id="UP000006352">
    <property type="component" value="Unassembled WGS sequence"/>
</dbReference>
<feature type="region of interest" description="Disordered" evidence="1">
    <location>
        <begin position="442"/>
        <end position="462"/>
    </location>
</feature>